<gene>
    <name evidence="5" type="ORF">SAMN02745150_00797</name>
</gene>
<evidence type="ECO:0000313" key="6">
    <source>
        <dbReference type="Proteomes" id="UP000240042"/>
    </source>
</evidence>
<dbReference type="PANTHER" id="PTHR43023">
    <property type="entry name" value="PROTEIN TRIGALACTOSYLDIACYLGLYCEROL 3, CHLOROPLASTIC"/>
    <property type="match status" value="1"/>
</dbReference>
<feature type="domain" description="ABC transporter" evidence="4">
    <location>
        <begin position="5"/>
        <end position="242"/>
    </location>
</feature>
<dbReference type="PROSITE" id="PS00211">
    <property type="entry name" value="ABC_TRANSPORTER_1"/>
    <property type="match status" value="1"/>
</dbReference>
<organism evidence="5 6">
    <name type="scientific">Brevinema andersonii</name>
    <dbReference type="NCBI Taxonomy" id="34097"/>
    <lineage>
        <taxon>Bacteria</taxon>
        <taxon>Pseudomonadati</taxon>
        <taxon>Spirochaetota</taxon>
        <taxon>Spirochaetia</taxon>
        <taxon>Brevinematales</taxon>
        <taxon>Brevinemataceae</taxon>
        <taxon>Brevinema</taxon>
    </lineage>
</organism>
<proteinExistence type="predicted"/>
<dbReference type="PROSITE" id="PS50893">
    <property type="entry name" value="ABC_TRANSPORTER_2"/>
    <property type="match status" value="1"/>
</dbReference>
<evidence type="ECO:0000313" key="5">
    <source>
        <dbReference type="EMBL" id="SFB78626.1"/>
    </source>
</evidence>
<evidence type="ECO:0000256" key="3">
    <source>
        <dbReference type="ARBA" id="ARBA00022840"/>
    </source>
</evidence>
<evidence type="ECO:0000256" key="2">
    <source>
        <dbReference type="ARBA" id="ARBA00022741"/>
    </source>
</evidence>
<dbReference type="InterPro" id="IPR027417">
    <property type="entry name" value="P-loop_NTPase"/>
</dbReference>
<dbReference type="InterPro" id="IPR003439">
    <property type="entry name" value="ABC_transporter-like_ATP-bd"/>
</dbReference>
<reference evidence="6" key="1">
    <citation type="submission" date="2016-10" db="EMBL/GenBank/DDBJ databases">
        <authorList>
            <person name="Varghese N."/>
            <person name="Submissions S."/>
        </authorList>
    </citation>
    <scope>NUCLEOTIDE SEQUENCE [LARGE SCALE GENOMIC DNA]</scope>
    <source>
        <strain evidence="6">ATCC 43811</strain>
    </source>
</reference>
<dbReference type="InterPro" id="IPR025662">
    <property type="entry name" value="Sigma_54_int_dom_ATP-bd_1"/>
</dbReference>
<accession>A0A1I1DW46</accession>
<keyword evidence="6" id="KW-1185">Reference proteome</keyword>
<dbReference type="Proteomes" id="UP000240042">
    <property type="component" value="Unassembled WGS sequence"/>
</dbReference>
<evidence type="ECO:0000259" key="4">
    <source>
        <dbReference type="PROSITE" id="PS50893"/>
    </source>
</evidence>
<dbReference type="SUPFAM" id="SSF52540">
    <property type="entry name" value="P-loop containing nucleoside triphosphate hydrolases"/>
    <property type="match status" value="1"/>
</dbReference>
<name>A0A1I1DW46_BREAD</name>
<dbReference type="InterPro" id="IPR003593">
    <property type="entry name" value="AAA+_ATPase"/>
</dbReference>
<keyword evidence="3 5" id="KW-0067">ATP-binding</keyword>
<dbReference type="SMART" id="SM00382">
    <property type="entry name" value="AAA"/>
    <property type="match status" value="1"/>
</dbReference>
<dbReference type="EMBL" id="FOKY01000004">
    <property type="protein sequence ID" value="SFB78626.1"/>
    <property type="molecule type" value="Genomic_DNA"/>
</dbReference>
<dbReference type="GO" id="GO:0016887">
    <property type="term" value="F:ATP hydrolysis activity"/>
    <property type="evidence" value="ECO:0007669"/>
    <property type="project" value="InterPro"/>
</dbReference>
<evidence type="ECO:0000256" key="1">
    <source>
        <dbReference type="ARBA" id="ARBA00022448"/>
    </source>
</evidence>
<dbReference type="PROSITE" id="PS00675">
    <property type="entry name" value="SIGMA54_INTERACT_1"/>
    <property type="match status" value="1"/>
</dbReference>
<dbReference type="OrthoDB" id="9772862at2"/>
<dbReference type="STRING" id="34097.SAMN02745150_00797"/>
<dbReference type="Gene3D" id="3.40.50.300">
    <property type="entry name" value="P-loop containing nucleotide triphosphate hydrolases"/>
    <property type="match status" value="1"/>
</dbReference>
<sequence length="272" mass="30420">MKSIIEIHNLRKFLRDRFVLDGINLEIHESETFVLLGQSGTGKSVLLKHIIGLMQADSGTLFINGHDMTNASETEWRNIRKNIGMLFQSGAIFDSLTVGQNLLFVLDHLMPHMSYPEKEERVSYCLKVVGLEGLENIMPAELSGGMRKRAALARTIATKPDIILFDEPTTGLDPIMTAVVDDLILDVKKELGTTFIVVTHDMASAMRVGDRLALLYKGQIKFLGTKQEVENTDNPYMVQFMNGDSKGPMTENQIVGDTTWLPLKEKNPITQQ</sequence>
<dbReference type="GO" id="GO:0005524">
    <property type="term" value="F:ATP binding"/>
    <property type="evidence" value="ECO:0007669"/>
    <property type="project" value="UniProtKB-KW"/>
</dbReference>
<keyword evidence="1" id="KW-0813">Transport</keyword>
<dbReference type="RefSeq" id="WP_159428167.1">
    <property type="nucleotide sequence ID" value="NZ_FOKY01000004.1"/>
</dbReference>
<dbReference type="InterPro" id="IPR017871">
    <property type="entry name" value="ABC_transporter-like_CS"/>
</dbReference>
<keyword evidence="2" id="KW-0547">Nucleotide-binding</keyword>
<dbReference type="AlphaFoldDB" id="A0A1I1DW46"/>
<dbReference type="PANTHER" id="PTHR43023:SF6">
    <property type="entry name" value="INTERMEMBRANE PHOSPHOLIPID TRANSPORT SYSTEM ATP-BINDING PROTEIN MLAF"/>
    <property type="match status" value="1"/>
</dbReference>
<protein>
    <submittedName>
        <fullName evidence="5">Phospholipid/cholesterol/gamma-HCH transport system ATP-binding protein</fullName>
    </submittedName>
</protein>
<dbReference type="Pfam" id="PF00005">
    <property type="entry name" value="ABC_tran"/>
    <property type="match status" value="1"/>
</dbReference>